<feature type="compositionally biased region" description="Basic residues" evidence="3">
    <location>
        <begin position="186"/>
        <end position="199"/>
    </location>
</feature>
<dbReference type="EMBL" id="QBIY01013392">
    <property type="protein sequence ID" value="RXN05811.1"/>
    <property type="molecule type" value="Genomic_DNA"/>
</dbReference>
<feature type="compositionally biased region" description="Acidic residues" evidence="3">
    <location>
        <begin position="219"/>
        <end position="231"/>
    </location>
</feature>
<comment type="catalytic activity">
    <reaction evidence="1">
        <text>a 1,2-diacyl-sn-glycero-3-phosphate + H2O = a 1,2-diacyl-sn-glycerol + phosphate</text>
        <dbReference type="Rhea" id="RHEA:27429"/>
        <dbReference type="ChEBI" id="CHEBI:15377"/>
        <dbReference type="ChEBI" id="CHEBI:17815"/>
        <dbReference type="ChEBI" id="CHEBI:43474"/>
        <dbReference type="ChEBI" id="CHEBI:58608"/>
        <dbReference type="EC" id="3.1.3.4"/>
    </reaction>
    <physiologicalReaction direction="left-to-right" evidence="1">
        <dbReference type="Rhea" id="RHEA:27430"/>
    </physiologicalReaction>
</comment>
<evidence type="ECO:0000259" key="4">
    <source>
        <dbReference type="SMART" id="SM00775"/>
    </source>
</evidence>
<dbReference type="SMART" id="SM00775">
    <property type="entry name" value="LNS2"/>
    <property type="match status" value="1"/>
</dbReference>
<keyword evidence="6" id="KW-1185">Reference proteome</keyword>
<dbReference type="GO" id="GO:0009062">
    <property type="term" value="P:fatty acid catabolic process"/>
    <property type="evidence" value="ECO:0007669"/>
    <property type="project" value="TreeGrafter"/>
</dbReference>
<dbReference type="PANTHER" id="PTHR12181:SF11">
    <property type="entry name" value="PHOSPHATIDATE PHOSPHATASE LPIN2"/>
    <property type="match status" value="1"/>
</dbReference>
<dbReference type="PANTHER" id="PTHR12181">
    <property type="entry name" value="LIPIN"/>
    <property type="match status" value="1"/>
</dbReference>
<feature type="domain" description="LNS2/PITP" evidence="4">
    <location>
        <begin position="624"/>
        <end position="716"/>
    </location>
</feature>
<evidence type="ECO:0000256" key="1">
    <source>
        <dbReference type="ARBA" id="ARBA00001180"/>
    </source>
</evidence>
<accession>A0A498LBY3</accession>
<gene>
    <name evidence="5" type="ORF">ROHU_035576</name>
</gene>
<dbReference type="InterPro" id="IPR007651">
    <property type="entry name" value="Lipin_N"/>
</dbReference>
<dbReference type="GO" id="GO:0032869">
    <property type="term" value="P:cellular response to insulin stimulus"/>
    <property type="evidence" value="ECO:0007669"/>
    <property type="project" value="TreeGrafter"/>
</dbReference>
<evidence type="ECO:0000313" key="5">
    <source>
        <dbReference type="EMBL" id="RXN05811.1"/>
    </source>
</evidence>
<feature type="compositionally biased region" description="Acidic residues" evidence="3">
    <location>
        <begin position="17"/>
        <end position="26"/>
    </location>
</feature>
<comment type="similarity">
    <text evidence="2">Belongs to the lipin family.</text>
</comment>
<dbReference type="GO" id="GO:0019432">
    <property type="term" value="P:triglyceride biosynthetic process"/>
    <property type="evidence" value="ECO:0007669"/>
    <property type="project" value="TreeGrafter"/>
</dbReference>
<feature type="compositionally biased region" description="Low complexity" evidence="3">
    <location>
        <begin position="366"/>
        <end position="391"/>
    </location>
</feature>
<feature type="region of interest" description="Disordered" evidence="3">
    <location>
        <begin position="322"/>
        <end position="429"/>
    </location>
</feature>
<dbReference type="GO" id="GO:0045944">
    <property type="term" value="P:positive regulation of transcription by RNA polymerase II"/>
    <property type="evidence" value="ECO:0007669"/>
    <property type="project" value="TreeGrafter"/>
</dbReference>
<feature type="compositionally biased region" description="Basic and acidic residues" evidence="3">
    <location>
        <begin position="443"/>
        <end position="455"/>
    </location>
</feature>
<dbReference type="Pfam" id="PF04571">
    <property type="entry name" value="Lipin_N"/>
    <property type="match status" value="1"/>
</dbReference>
<dbReference type="STRING" id="84645.A0A498LBY3"/>
<feature type="region of interest" description="Disordered" evidence="3">
    <location>
        <begin position="160"/>
        <end position="238"/>
    </location>
</feature>
<organism evidence="5 6">
    <name type="scientific">Labeo rohita</name>
    <name type="common">Indian major carp</name>
    <name type="synonym">Cyprinus rohita</name>
    <dbReference type="NCBI Taxonomy" id="84645"/>
    <lineage>
        <taxon>Eukaryota</taxon>
        <taxon>Metazoa</taxon>
        <taxon>Chordata</taxon>
        <taxon>Craniata</taxon>
        <taxon>Vertebrata</taxon>
        <taxon>Euteleostomi</taxon>
        <taxon>Actinopterygii</taxon>
        <taxon>Neopterygii</taxon>
        <taxon>Teleostei</taxon>
        <taxon>Ostariophysi</taxon>
        <taxon>Cypriniformes</taxon>
        <taxon>Cyprinidae</taxon>
        <taxon>Labeoninae</taxon>
        <taxon>Labeonini</taxon>
        <taxon>Labeo</taxon>
    </lineage>
</organism>
<dbReference type="AlphaFoldDB" id="A0A498LBY3"/>
<dbReference type="SUPFAM" id="SSF56784">
    <property type="entry name" value="HAD-like"/>
    <property type="match status" value="1"/>
</dbReference>
<feature type="compositionally biased region" description="Basic and acidic residues" evidence="3">
    <location>
        <begin position="504"/>
        <end position="515"/>
    </location>
</feature>
<feature type="compositionally biased region" description="Basic residues" evidence="3">
    <location>
        <begin position="409"/>
        <end position="418"/>
    </location>
</feature>
<evidence type="ECO:0000256" key="2">
    <source>
        <dbReference type="ARBA" id="ARBA00005476"/>
    </source>
</evidence>
<dbReference type="InterPro" id="IPR036412">
    <property type="entry name" value="HAD-like_sf"/>
</dbReference>
<dbReference type="GO" id="GO:0005829">
    <property type="term" value="C:cytosol"/>
    <property type="evidence" value="ECO:0007669"/>
    <property type="project" value="TreeGrafter"/>
</dbReference>
<reference evidence="5 6" key="1">
    <citation type="submission" date="2018-03" db="EMBL/GenBank/DDBJ databases">
        <title>Draft genome sequence of Rohu Carp (Labeo rohita).</title>
        <authorList>
            <person name="Das P."/>
            <person name="Kushwaha B."/>
            <person name="Joshi C.G."/>
            <person name="Kumar D."/>
            <person name="Nagpure N.S."/>
            <person name="Sahoo L."/>
            <person name="Das S.P."/>
            <person name="Bit A."/>
            <person name="Patnaik S."/>
            <person name="Meher P.K."/>
            <person name="Jayasankar P."/>
            <person name="Koringa P.G."/>
            <person name="Patel N.V."/>
            <person name="Hinsu A.T."/>
            <person name="Kumar R."/>
            <person name="Pandey M."/>
            <person name="Agarwal S."/>
            <person name="Srivastava S."/>
            <person name="Singh M."/>
            <person name="Iquebal M.A."/>
            <person name="Jaiswal S."/>
            <person name="Angadi U.B."/>
            <person name="Kumar N."/>
            <person name="Raza M."/>
            <person name="Shah T.M."/>
            <person name="Rai A."/>
            <person name="Jena J.K."/>
        </authorList>
    </citation>
    <scope>NUCLEOTIDE SEQUENCE [LARGE SCALE GENOMIC DNA]</scope>
    <source>
        <strain evidence="5">DASCIFA01</strain>
        <tissue evidence="5">Testis</tissue>
    </source>
</reference>
<feature type="region of interest" description="Disordered" evidence="3">
    <location>
        <begin position="441"/>
        <end position="487"/>
    </location>
</feature>
<dbReference type="Proteomes" id="UP000290572">
    <property type="component" value="Unassembled WGS sequence"/>
</dbReference>
<dbReference type="GO" id="GO:0005789">
    <property type="term" value="C:endoplasmic reticulum membrane"/>
    <property type="evidence" value="ECO:0007669"/>
    <property type="project" value="TreeGrafter"/>
</dbReference>
<dbReference type="Pfam" id="PF08235">
    <property type="entry name" value="LNS2"/>
    <property type="match status" value="2"/>
</dbReference>
<protein>
    <submittedName>
        <fullName evidence="5">Phosphatidate phosphatase LPIN2-like isoform X1</fullName>
    </submittedName>
</protein>
<name>A0A498LBY3_LABRO</name>
<feature type="compositionally biased region" description="Low complexity" evidence="3">
    <location>
        <begin position="517"/>
        <end position="530"/>
    </location>
</feature>
<dbReference type="InterPro" id="IPR026058">
    <property type="entry name" value="LIPIN"/>
</dbReference>
<dbReference type="GO" id="GO:0005634">
    <property type="term" value="C:nucleus"/>
    <property type="evidence" value="ECO:0007669"/>
    <property type="project" value="TreeGrafter"/>
</dbReference>
<feature type="compositionally biased region" description="Polar residues" evidence="3">
    <location>
        <begin position="460"/>
        <end position="470"/>
    </location>
</feature>
<dbReference type="GO" id="GO:0008195">
    <property type="term" value="F:phosphatidate phosphatase activity"/>
    <property type="evidence" value="ECO:0007669"/>
    <property type="project" value="UniProtKB-EC"/>
</dbReference>
<sequence length="772" mass="84435">MKRHHPRAEPEASGSCTEEDNSEQDESASLRASWSWADTMNYVGQLAGQVLVTMKELYKGINQATLSGCIDVVVVRQKDGTYQCSPFHVRFGKLGVLRSKEKVIDIEINGEPVDLHMKLGDNGEAFFVQETEEQNIVPAHLATSPIPTEGHIFWIGSDHRQSQNLDDDPLDPEDPPDPPVASTGGAKKKKKRRKKHKGDPRREELTPPAVISSTPSTDDIFEMDLSSDEDPASNTRSSSICTVREIEPKLPTVRHSLDNYPYSDGDWSPSDRLTGLIKLQLISAHQKCNSQVSKKEKVELPKTVTITPSENTHFRVILSSEAMQTDEREPSSGTPGCTIVKPEPRTPVTPKTPTESELETVPSGVLTSTPSDSLPASAPAALSASAAASAAQMVGDLGDAGPKTDSPSKKKGVPKRSQHQGPEDIYLDDLNVLEPDVAARYFPKSDSDSGSKHWMDSGMHSGSQSPQSVGSAAADSGTECLSDSASDLPDVTLSLCGGLSENGEISKESTGKLEIKQSQMEEGSSSLSMESHARKVDTRDSSSDEEGKEVSAAASSMERKVQSEPHSHTSTHAYRKSLRLSSGQIASLKLKEGPNDVTFSITTQYQGTCRCEGTIYLWNWDDKVIISDIDGTITKSDVFGQILPQFGKDWTHQGIAKLYHSVAENGYKFLYCSARAIGMADMTRGYLQWDVFAYKEVGVPLCRIFTVNPKGELIQEQTKGNKSSYSRLSELVDHVFPLLSKEQSSAFSFPEFSTFCFWRQPIPEICPEDLLL</sequence>
<evidence type="ECO:0000313" key="6">
    <source>
        <dbReference type="Proteomes" id="UP000290572"/>
    </source>
</evidence>
<dbReference type="InterPro" id="IPR013209">
    <property type="entry name" value="LNS2"/>
</dbReference>
<feature type="compositionally biased region" description="Acidic residues" evidence="3">
    <location>
        <begin position="165"/>
        <end position="176"/>
    </location>
</feature>
<dbReference type="InterPro" id="IPR031315">
    <property type="entry name" value="LNS2/PITP"/>
</dbReference>
<feature type="compositionally biased region" description="Basic and acidic residues" evidence="3">
    <location>
        <begin position="531"/>
        <end position="542"/>
    </location>
</feature>
<feature type="region of interest" description="Disordered" evidence="3">
    <location>
        <begin position="1"/>
        <end position="29"/>
    </location>
</feature>
<evidence type="ECO:0000256" key="3">
    <source>
        <dbReference type="SAM" id="MobiDB-lite"/>
    </source>
</evidence>
<feature type="region of interest" description="Disordered" evidence="3">
    <location>
        <begin position="499"/>
        <end position="574"/>
    </location>
</feature>
<comment type="caution">
    <text evidence="5">The sequence shown here is derived from an EMBL/GenBank/DDBJ whole genome shotgun (WGS) entry which is preliminary data.</text>
</comment>
<proteinExistence type="inferred from homology"/>
<dbReference type="GO" id="GO:0003713">
    <property type="term" value="F:transcription coactivator activity"/>
    <property type="evidence" value="ECO:0007669"/>
    <property type="project" value="TreeGrafter"/>
</dbReference>
<feature type="compositionally biased region" description="Basic and acidic residues" evidence="3">
    <location>
        <begin position="557"/>
        <end position="567"/>
    </location>
</feature>